<dbReference type="Proteomes" id="UP000612808">
    <property type="component" value="Unassembled WGS sequence"/>
</dbReference>
<dbReference type="RefSeq" id="WP_203663504.1">
    <property type="nucleotide sequence ID" value="NZ_BAAAZM010000005.1"/>
</dbReference>
<accession>A0A8J3NDQ5</accession>
<comment type="caution">
    <text evidence="1">The sequence shown here is derived from an EMBL/GenBank/DDBJ whole genome shotgun (WGS) entry which is preliminary data.</text>
</comment>
<protein>
    <submittedName>
        <fullName evidence="1">Uncharacterized protein</fullName>
    </submittedName>
</protein>
<reference evidence="1" key="1">
    <citation type="submission" date="2021-01" db="EMBL/GenBank/DDBJ databases">
        <title>Whole genome shotgun sequence of Actinocatenispora rupis NBRC 107355.</title>
        <authorList>
            <person name="Komaki H."/>
            <person name="Tamura T."/>
        </authorList>
    </citation>
    <scope>NUCLEOTIDE SEQUENCE</scope>
    <source>
        <strain evidence="1">NBRC 107355</strain>
    </source>
</reference>
<proteinExistence type="predicted"/>
<sequence length="134" mass="14969">MEIEVRSRTTGADDDLPAVLVRLAHERTTARDLIRRAVTEQIHELRADAARCRHVLDRQYRSDEEVRARGAVRVPLFASAEPDPTVEVERAWRAFTRGTFAISTGGRRVTGLDEEVVLDLAEPVVFVRLAPPAG</sequence>
<gene>
    <name evidence="1" type="ORF">Aru02nite_61650</name>
</gene>
<dbReference type="EMBL" id="BOMB01000040">
    <property type="protein sequence ID" value="GID15276.1"/>
    <property type="molecule type" value="Genomic_DNA"/>
</dbReference>
<keyword evidence="2" id="KW-1185">Reference proteome</keyword>
<evidence type="ECO:0000313" key="1">
    <source>
        <dbReference type="EMBL" id="GID15276.1"/>
    </source>
</evidence>
<name>A0A8J3NDQ5_9ACTN</name>
<dbReference type="AlphaFoldDB" id="A0A8J3NDQ5"/>
<organism evidence="1 2">
    <name type="scientific">Actinocatenispora rupis</name>
    <dbReference type="NCBI Taxonomy" id="519421"/>
    <lineage>
        <taxon>Bacteria</taxon>
        <taxon>Bacillati</taxon>
        <taxon>Actinomycetota</taxon>
        <taxon>Actinomycetes</taxon>
        <taxon>Micromonosporales</taxon>
        <taxon>Micromonosporaceae</taxon>
        <taxon>Actinocatenispora</taxon>
    </lineage>
</organism>
<evidence type="ECO:0000313" key="2">
    <source>
        <dbReference type="Proteomes" id="UP000612808"/>
    </source>
</evidence>